<dbReference type="AlphaFoldDB" id="A0AAV9UQ16"/>
<organism evidence="1 2">
    <name type="scientific">Orbilia brochopaga</name>
    <dbReference type="NCBI Taxonomy" id="3140254"/>
    <lineage>
        <taxon>Eukaryota</taxon>
        <taxon>Fungi</taxon>
        <taxon>Dikarya</taxon>
        <taxon>Ascomycota</taxon>
        <taxon>Pezizomycotina</taxon>
        <taxon>Orbiliomycetes</taxon>
        <taxon>Orbiliales</taxon>
        <taxon>Orbiliaceae</taxon>
        <taxon>Orbilia</taxon>
    </lineage>
</organism>
<reference evidence="1 2" key="1">
    <citation type="submission" date="2019-10" db="EMBL/GenBank/DDBJ databases">
        <authorList>
            <person name="Palmer J.M."/>
        </authorList>
    </citation>
    <scope>NUCLEOTIDE SEQUENCE [LARGE SCALE GENOMIC DNA]</scope>
    <source>
        <strain evidence="1 2">TWF696</strain>
    </source>
</reference>
<accession>A0AAV9UQ16</accession>
<evidence type="ECO:0000313" key="1">
    <source>
        <dbReference type="EMBL" id="KAK6343923.1"/>
    </source>
</evidence>
<gene>
    <name evidence="1" type="ORF">TWF696_007576</name>
</gene>
<dbReference type="EMBL" id="JAVHNQ010000006">
    <property type="protein sequence ID" value="KAK6343923.1"/>
    <property type="molecule type" value="Genomic_DNA"/>
</dbReference>
<proteinExistence type="predicted"/>
<dbReference type="Proteomes" id="UP001375240">
    <property type="component" value="Unassembled WGS sequence"/>
</dbReference>
<evidence type="ECO:0000313" key="2">
    <source>
        <dbReference type="Proteomes" id="UP001375240"/>
    </source>
</evidence>
<comment type="caution">
    <text evidence="1">The sequence shown here is derived from an EMBL/GenBank/DDBJ whole genome shotgun (WGS) entry which is preliminary data.</text>
</comment>
<keyword evidence="2" id="KW-1185">Reference proteome</keyword>
<protein>
    <submittedName>
        <fullName evidence="1">Uncharacterized protein</fullName>
    </submittedName>
</protein>
<name>A0AAV9UQ16_9PEZI</name>
<sequence>MTSNGGSRTMPYSMQEDLRNRFVGKRLIIDPNITVAGTGEVLRSDLPQNHRLVRIGSRALDEVDGWRMTVLIDDSDMIRRLDFY</sequence>